<feature type="compositionally biased region" description="Pro residues" evidence="1">
    <location>
        <begin position="231"/>
        <end position="240"/>
    </location>
</feature>
<dbReference type="AlphaFoldDB" id="A9WCL6"/>
<name>A9WCL6_CHLAA</name>
<feature type="compositionally biased region" description="Pro residues" evidence="1">
    <location>
        <begin position="205"/>
        <end position="223"/>
    </location>
</feature>
<accession>A9WCL6</accession>
<keyword evidence="4" id="KW-1185">Reference proteome</keyword>
<feature type="compositionally biased region" description="Low complexity" evidence="1">
    <location>
        <begin position="267"/>
        <end position="278"/>
    </location>
</feature>
<reference evidence="4" key="1">
    <citation type="journal article" date="2011" name="BMC Genomics">
        <title>Complete genome sequence of the filamentous anoxygenic phototrophic bacterium Chloroflexus aurantiacus.</title>
        <authorList>
            <person name="Tang K.H."/>
            <person name="Barry K."/>
            <person name="Chertkov O."/>
            <person name="Dalin E."/>
            <person name="Han C.S."/>
            <person name="Hauser L.J."/>
            <person name="Honchak B.M."/>
            <person name="Karbach L.E."/>
            <person name="Land M.L."/>
            <person name="Lapidus A."/>
            <person name="Larimer F.W."/>
            <person name="Mikhailova N."/>
            <person name="Pitluck S."/>
            <person name="Pierson B.K."/>
            <person name="Blankenship R.E."/>
        </authorList>
    </citation>
    <scope>NUCLEOTIDE SEQUENCE [LARGE SCALE GENOMIC DNA]</scope>
    <source>
        <strain evidence="4">ATCC 29366 / DSM 635 / J-10-fl</strain>
    </source>
</reference>
<feature type="region of interest" description="Disordered" evidence="1">
    <location>
        <begin position="157"/>
        <end position="190"/>
    </location>
</feature>
<dbReference type="HOGENOM" id="CLU_955445_0_0_0"/>
<dbReference type="InParanoid" id="A9WCL6"/>
<dbReference type="eggNOG" id="COG5401">
    <property type="taxonomic scope" value="Bacteria"/>
</dbReference>
<evidence type="ECO:0000256" key="2">
    <source>
        <dbReference type="SAM" id="Phobius"/>
    </source>
</evidence>
<evidence type="ECO:0000313" key="4">
    <source>
        <dbReference type="Proteomes" id="UP000002008"/>
    </source>
</evidence>
<dbReference type="EMBL" id="CP000909">
    <property type="protein sequence ID" value="ABY36978.1"/>
    <property type="molecule type" value="Genomic_DNA"/>
</dbReference>
<dbReference type="RefSeq" id="WP_012259631.1">
    <property type="nucleotide sequence ID" value="NC_010175.1"/>
</dbReference>
<protein>
    <submittedName>
        <fullName evidence="3">Uncharacterized protein</fullName>
    </submittedName>
</protein>
<gene>
    <name evidence="3" type="ordered locus">Caur_3800</name>
</gene>
<sequence length="291" mass="30397">MLEPSGHCPYLGLKQNQAIRFASPTPEHRCYASGQAQEIPRVEPDYQVRYCLSTDHVRCPLYMGMPLPTTSAPEVVPAGVPSIMVSSPPSPSPGLRAWLSDLTPRDRLIYTVLLSVLVIALIGYALGGVAFVSALFTPAASPSEVVPASATPTAPLISPTIAASGDSTATPSPTLTASPTLTPSPTATPYELIPVTNTPTVPIFIPLPPPPPPPTPTETPLPEVPGELPTEVPPETPTEVPPASTETPPETPTEVPPTPTEAPPEVPTEIPTPEVVIEASPTPEPQRTATP</sequence>
<feature type="compositionally biased region" description="Pro residues" evidence="1">
    <location>
        <begin position="249"/>
        <end position="266"/>
    </location>
</feature>
<dbReference type="Proteomes" id="UP000002008">
    <property type="component" value="Chromosome"/>
</dbReference>
<feature type="transmembrane region" description="Helical" evidence="2">
    <location>
        <begin position="108"/>
        <end position="136"/>
    </location>
</feature>
<keyword evidence="2" id="KW-0812">Transmembrane</keyword>
<dbReference type="KEGG" id="cau:Caur_3800"/>
<organism evidence="3 4">
    <name type="scientific">Chloroflexus aurantiacus (strain ATCC 29366 / DSM 635 / J-10-fl)</name>
    <dbReference type="NCBI Taxonomy" id="324602"/>
    <lineage>
        <taxon>Bacteria</taxon>
        <taxon>Bacillati</taxon>
        <taxon>Chloroflexota</taxon>
        <taxon>Chloroflexia</taxon>
        <taxon>Chloroflexales</taxon>
        <taxon>Chloroflexineae</taxon>
        <taxon>Chloroflexaceae</taxon>
        <taxon>Chloroflexus</taxon>
    </lineage>
</organism>
<feature type="region of interest" description="Disordered" evidence="1">
    <location>
        <begin position="203"/>
        <end position="291"/>
    </location>
</feature>
<dbReference type="EnsemblBacteria" id="ABY36978">
    <property type="protein sequence ID" value="ABY36978"/>
    <property type="gene ID" value="Caur_3800"/>
</dbReference>
<keyword evidence="2" id="KW-1133">Transmembrane helix</keyword>
<dbReference type="PRINTS" id="PR01217">
    <property type="entry name" value="PRICHEXTENSN"/>
</dbReference>
<dbReference type="STRING" id="324602.Caur_3800"/>
<feature type="compositionally biased region" description="Low complexity" evidence="1">
    <location>
        <begin position="167"/>
        <end position="189"/>
    </location>
</feature>
<proteinExistence type="predicted"/>
<evidence type="ECO:0000313" key="3">
    <source>
        <dbReference type="EMBL" id="ABY36978.1"/>
    </source>
</evidence>
<evidence type="ECO:0000256" key="1">
    <source>
        <dbReference type="SAM" id="MobiDB-lite"/>
    </source>
</evidence>
<keyword evidence="2" id="KW-0472">Membrane</keyword>
<dbReference type="PATRIC" id="fig|324602.8.peg.4266"/>